<proteinExistence type="predicted"/>
<evidence type="ECO:0000313" key="2">
    <source>
        <dbReference type="EMBL" id="OAT00553.1"/>
    </source>
</evidence>
<evidence type="ECO:0000313" key="3">
    <source>
        <dbReference type="Proteomes" id="UP000002039"/>
    </source>
</evidence>
<gene>
    <name evidence="2" type="ORF">BDCG_16672</name>
</gene>
<organism evidence="2 3">
    <name type="scientific">Ajellomyces dermatitidis (strain ER-3 / ATCC MYA-2586)</name>
    <name type="common">Blastomyces dermatitidis</name>
    <dbReference type="NCBI Taxonomy" id="559297"/>
    <lineage>
        <taxon>Eukaryota</taxon>
        <taxon>Fungi</taxon>
        <taxon>Dikarya</taxon>
        <taxon>Ascomycota</taxon>
        <taxon>Pezizomycotina</taxon>
        <taxon>Eurotiomycetes</taxon>
        <taxon>Eurotiomycetidae</taxon>
        <taxon>Onygenales</taxon>
        <taxon>Ajellomycetaceae</taxon>
        <taxon>Blastomyces</taxon>
    </lineage>
</organism>
<dbReference type="Proteomes" id="UP000002039">
    <property type="component" value="Unassembled WGS sequence"/>
</dbReference>
<protein>
    <submittedName>
        <fullName evidence="2">Uncharacterized protein</fullName>
    </submittedName>
</protein>
<feature type="non-terminal residue" evidence="2">
    <location>
        <position position="1"/>
    </location>
</feature>
<evidence type="ECO:0000256" key="1">
    <source>
        <dbReference type="SAM" id="MobiDB-lite"/>
    </source>
</evidence>
<name>A0ABX2VTP3_AJEDR</name>
<dbReference type="RefSeq" id="XP_045280280.1">
    <property type="nucleotide sequence ID" value="XM_045425874.1"/>
</dbReference>
<feature type="region of interest" description="Disordered" evidence="1">
    <location>
        <begin position="1"/>
        <end position="27"/>
    </location>
</feature>
<reference evidence="3" key="1">
    <citation type="journal article" date="2015" name="PLoS Genet.">
        <title>The dynamic genome and transcriptome of the human fungal pathogen Blastomyces and close relative Emmonsia.</title>
        <authorList>
            <person name="Munoz J.F."/>
            <person name="Gauthier G.M."/>
            <person name="Desjardins C.A."/>
            <person name="Gallo J.E."/>
            <person name="Holder J."/>
            <person name="Sullivan T.D."/>
            <person name="Marty A.J."/>
            <person name="Carmen J.C."/>
            <person name="Chen Z."/>
            <person name="Ding L."/>
            <person name="Gujja S."/>
            <person name="Magrini V."/>
            <person name="Misas E."/>
            <person name="Mitreva M."/>
            <person name="Priest M."/>
            <person name="Saif S."/>
            <person name="Whiston E.A."/>
            <person name="Young S."/>
            <person name="Zeng Q."/>
            <person name="Goldman W.E."/>
            <person name="Mardis E.R."/>
            <person name="Taylor J.W."/>
            <person name="McEwen J.G."/>
            <person name="Clay O.K."/>
            <person name="Klein B.S."/>
            <person name="Cuomo C.A."/>
        </authorList>
    </citation>
    <scope>NUCLEOTIDE SEQUENCE [LARGE SCALE GENOMIC DNA]</scope>
    <source>
        <strain evidence="3">ER-3 / ATCC MYA-2586</strain>
    </source>
</reference>
<dbReference type="GeneID" id="69031564"/>
<accession>A0ABX2VTP3</accession>
<sequence>PATAPDLQASGPPHPFPRPAPGSKQRSPLLCLLPVPPAALQAYNHPFSACTISDQAYVNMPRFPVNGPHTVAHFCNPIVNGRWVPGYPQNPGNQGNVNVMNS</sequence>
<dbReference type="EMBL" id="EQ999975">
    <property type="protein sequence ID" value="OAT00553.1"/>
    <property type="molecule type" value="Genomic_DNA"/>
</dbReference>
<keyword evidence="3" id="KW-1185">Reference proteome</keyword>